<dbReference type="EMBL" id="KZ305021">
    <property type="protein sequence ID" value="PIA59837.1"/>
    <property type="molecule type" value="Genomic_DNA"/>
</dbReference>
<dbReference type="AlphaFoldDB" id="A0A2G5EW03"/>
<name>A0A2G5EW03_AQUCA</name>
<keyword evidence="3" id="KW-1185">Reference proteome</keyword>
<dbReference type="PANTHER" id="PTHR34941:SF1">
    <property type="entry name" value="DEHYDRIN HIRD11"/>
    <property type="match status" value="1"/>
</dbReference>
<reference evidence="2 3" key="1">
    <citation type="submission" date="2017-09" db="EMBL/GenBank/DDBJ databases">
        <title>WGS assembly of Aquilegia coerulea Goldsmith.</title>
        <authorList>
            <person name="Hodges S."/>
            <person name="Kramer E."/>
            <person name="Nordborg M."/>
            <person name="Tomkins J."/>
            <person name="Borevitz J."/>
            <person name="Derieg N."/>
            <person name="Yan J."/>
            <person name="Mihaltcheva S."/>
            <person name="Hayes R.D."/>
            <person name="Rokhsar D."/>
        </authorList>
    </citation>
    <scope>NUCLEOTIDE SEQUENCE [LARGE SCALE GENOMIC DNA]</scope>
    <source>
        <strain evidence="3">cv. Goldsmith</strain>
    </source>
</reference>
<proteinExistence type="predicted"/>
<dbReference type="InParanoid" id="A0A2G5EW03"/>
<evidence type="ECO:0000313" key="2">
    <source>
        <dbReference type="EMBL" id="PIA59837.1"/>
    </source>
</evidence>
<dbReference type="OrthoDB" id="1927892at2759"/>
<organism evidence="2 3">
    <name type="scientific">Aquilegia coerulea</name>
    <name type="common">Rocky mountain columbine</name>
    <dbReference type="NCBI Taxonomy" id="218851"/>
    <lineage>
        <taxon>Eukaryota</taxon>
        <taxon>Viridiplantae</taxon>
        <taxon>Streptophyta</taxon>
        <taxon>Embryophyta</taxon>
        <taxon>Tracheophyta</taxon>
        <taxon>Spermatophyta</taxon>
        <taxon>Magnoliopsida</taxon>
        <taxon>Ranunculales</taxon>
        <taxon>Ranunculaceae</taxon>
        <taxon>Thalictroideae</taxon>
        <taxon>Aquilegia</taxon>
    </lineage>
</organism>
<evidence type="ECO:0000313" key="3">
    <source>
        <dbReference type="Proteomes" id="UP000230069"/>
    </source>
</evidence>
<accession>A0A2G5EW03</accession>
<protein>
    <recommendedName>
        <fullName evidence="4">Dehydrin</fullName>
    </recommendedName>
</protein>
<dbReference type="FunCoup" id="A0A2G5EW03">
    <property type="interactions" value="18"/>
</dbReference>
<sequence length="93" mass="10070">MAGIMNKIGDALHIGGNKEEQKQGEAHKTEIKHGETAHKPEQKEGFVDKIKDKITGQGPHKTEGGGEKKKKKEKKKKEGDHGHDGSSSSSDSD</sequence>
<dbReference type="InterPro" id="IPR039285">
    <property type="entry name" value="HIRD11-like"/>
</dbReference>
<dbReference type="Proteomes" id="UP000230069">
    <property type="component" value="Unassembled WGS sequence"/>
</dbReference>
<feature type="compositionally biased region" description="Basic and acidic residues" evidence="1">
    <location>
        <begin position="16"/>
        <end position="67"/>
    </location>
</feature>
<evidence type="ECO:0000256" key="1">
    <source>
        <dbReference type="SAM" id="MobiDB-lite"/>
    </source>
</evidence>
<gene>
    <name evidence="2" type="ORF">AQUCO_00400603v1</name>
</gene>
<dbReference type="PANTHER" id="PTHR34941">
    <property type="entry name" value="DEHYDRIN HIRD11"/>
    <property type="match status" value="1"/>
</dbReference>
<dbReference type="GO" id="GO:0046872">
    <property type="term" value="F:metal ion binding"/>
    <property type="evidence" value="ECO:0007669"/>
    <property type="project" value="InterPro"/>
</dbReference>
<evidence type="ECO:0008006" key="4">
    <source>
        <dbReference type="Google" id="ProtNLM"/>
    </source>
</evidence>
<dbReference type="STRING" id="218851.A0A2G5EW03"/>
<feature type="region of interest" description="Disordered" evidence="1">
    <location>
        <begin position="1"/>
        <end position="93"/>
    </location>
</feature>